<evidence type="ECO:0000256" key="3">
    <source>
        <dbReference type="ARBA" id="ARBA00022692"/>
    </source>
</evidence>
<gene>
    <name evidence="8" type="ORF">SAMN05216410_2801</name>
</gene>
<dbReference type="InterPro" id="IPR035681">
    <property type="entry name" value="ComA-like_MBL"/>
</dbReference>
<evidence type="ECO:0000256" key="2">
    <source>
        <dbReference type="ARBA" id="ARBA00022475"/>
    </source>
</evidence>
<dbReference type="NCBIfam" id="TIGR00360">
    <property type="entry name" value="ComEC_N-term"/>
    <property type="match status" value="1"/>
</dbReference>
<keyword evidence="4 6" id="KW-1133">Transmembrane helix</keyword>
<dbReference type="EMBL" id="FMYH01000005">
    <property type="protein sequence ID" value="SDD09084.1"/>
    <property type="molecule type" value="Genomic_DNA"/>
</dbReference>
<keyword evidence="5 6" id="KW-0472">Membrane</keyword>
<feature type="transmembrane region" description="Helical" evidence="6">
    <location>
        <begin position="288"/>
        <end position="307"/>
    </location>
</feature>
<dbReference type="CDD" id="cd07731">
    <property type="entry name" value="ComA-like_MBL-fold"/>
    <property type="match status" value="1"/>
</dbReference>
<accession>A0A1G6RXH5</accession>
<evidence type="ECO:0000256" key="5">
    <source>
        <dbReference type="ARBA" id="ARBA00023136"/>
    </source>
</evidence>
<dbReference type="InterPro" id="IPR052159">
    <property type="entry name" value="Competence_DNA_uptake"/>
</dbReference>
<evidence type="ECO:0000313" key="9">
    <source>
        <dbReference type="Proteomes" id="UP000199039"/>
    </source>
</evidence>
<dbReference type="Gene3D" id="3.60.15.10">
    <property type="entry name" value="Ribonuclease Z/Hydroxyacylglutathione hydrolase-like"/>
    <property type="match status" value="1"/>
</dbReference>
<feature type="transmembrane region" description="Helical" evidence="6">
    <location>
        <begin position="354"/>
        <end position="374"/>
    </location>
</feature>
<sequence length="863" mass="87305">MRVLDLRLAPAAATGWIAAIVLVGQPASTARWAVLVVLGLCAGCSAGLVAAVRHGQPTRFRGAGQVALTIGVLTCVSVAVAGQLTAREQGIMPSLLARGAHVELAGAVVSEPHAMATGLGGEQRFRLTVRAASVTATVDATPTRGPVHGDVLLIGGAELLDVPYGSTVMVDGRLRPVDPGSATSAMLLVDTSTAGSSAVTVTSPPGPVIGQVNAIRAAFMEVCARLPDQARGLVPGIAIGDTSMLDPDLDQALVTTSLTHMTAVSGSHFAIIAAATFWLCALIRLPRWGRAVGAALVLTGFVLLVHPEPSVLRAGVMGALALLAVLLGRTAQAIPALCTTVVVLLVIDPFLARSFGFALSVLATAGLVVGVAPITRALERWLPSWLALALAVPLAAQLACAPVIVLLDPSVSLYSVPANLLAAPALVSATVLGVLGALCAPWWPAAAWLLAQVAGWSTWWIAEVATTFAAAPAARLPWPGGGGGALLLAVLTLAAIAAAAGWPAIIWELRTRLFVLGLARSPSVPRRGRTLHDVMVRSDSAVLRAAWAPVRVAVIVLAVVVAAAVVAFFARPPWLAELAGGNPAGPAGWPADWEVAMCDVGQGDAMLVRTGPGRALMVDVGPAGGGVGRCLAELGITDLDLLVLTHFHADHVGALDEVLAATRVESVLVSPVLDPGEQAAAVAAELDDAGVEWSTAQVGASGEVPAGGAEVAWQVLAAGGGSSVVKIAAAKTAADDTGTGGANDGSVVLAITTEHLSVMALGDLESAGQAELLATLKAAGAGEVDVVKMAHHGSRTQDAGLARFLSPEVTLVSSGAGNTYGHPTQSALDLYRSTGSAIVRTDTCSTFALVVRDGQTLVAGTCP</sequence>
<evidence type="ECO:0000256" key="4">
    <source>
        <dbReference type="ARBA" id="ARBA00022989"/>
    </source>
</evidence>
<evidence type="ECO:0000259" key="7">
    <source>
        <dbReference type="SMART" id="SM00849"/>
    </source>
</evidence>
<dbReference type="PANTHER" id="PTHR30619:SF1">
    <property type="entry name" value="RECOMBINATION PROTEIN 2"/>
    <property type="match status" value="1"/>
</dbReference>
<evidence type="ECO:0000256" key="6">
    <source>
        <dbReference type="SAM" id="Phobius"/>
    </source>
</evidence>
<dbReference type="SUPFAM" id="SSF56281">
    <property type="entry name" value="Metallo-hydrolase/oxidoreductase"/>
    <property type="match status" value="1"/>
</dbReference>
<dbReference type="STRING" id="1814289.SAMN05216410_2801"/>
<feature type="transmembrane region" description="Helical" evidence="6">
    <location>
        <begin position="546"/>
        <end position="570"/>
    </location>
</feature>
<reference evidence="8 9" key="1">
    <citation type="submission" date="2016-09" db="EMBL/GenBank/DDBJ databases">
        <authorList>
            <person name="Capua I."/>
            <person name="De Benedictis P."/>
            <person name="Joannis T."/>
            <person name="Lombin L.H."/>
            <person name="Cattoli G."/>
        </authorList>
    </citation>
    <scope>NUCLEOTIDE SEQUENCE [LARGE SCALE GENOMIC DNA]</scope>
    <source>
        <strain evidence="8 9">ISLP-3</strain>
    </source>
</reference>
<dbReference type="RefSeq" id="WP_245701177.1">
    <property type="nucleotide sequence ID" value="NZ_FMYH01000005.1"/>
</dbReference>
<feature type="transmembrane region" description="Helical" evidence="6">
    <location>
        <begin position="386"/>
        <end position="407"/>
    </location>
</feature>
<dbReference type="InterPro" id="IPR036866">
    <property type="entry name" value="RibonucZ/Hydroxyglut_hydro"/>
</dbReference>
<keyword evidence="2" id="KW-1003">Cell membrane</keyword>
<feature type="transmembrane region" description="Helical" evidence="6">
    <location>
        <begin position="64"/>
        <end position="84"/>
    </location>
</feature>
<dbReference type="GO" id="GO:0005886">
    <property type="term" value="C:plasma membrane"/>
    <property type="evidence" value="ECO:0007669"/>
    <property type="project" value="UniProtKB-SubCell"/>
</dbReference>
<comment type="subcellular location">
    <subcellularLocation>
        <location evidence="1">Cell membrane</location>
        <topology evidence="1">Multi-pass membrane protein</topology>
    </subcellularLocation>
</comment>
<dbReference type="InterPro" id="IPR001279">
    <property type="entry name" value="Metallo-B-lactamas"/>
</dbReference>
<organism evidence="8 9">
    <name type="scientific">Sanguibacter gelidistatuariae</name>
    <dbReference type="NCBI Taxonomy" id="1814289"/>
    <lineage>
        <taxon>Bacteria</taxon>
        <taxon>Bacillati</taxon>
        <taxon>Actinomycetota</taxon>
        <taxon>Actinomycetes</taxon>
        <taxon>Micrococcales</taxon>
        <taxon>Sanguibacteraceae</taxon>
        <taxon>Sanguibacter</taxon>
    </lineage>
</organism>
<feature type="transmembrane region" description="Helical" evidence="6">
    <location>
        <begin position="7"/>
        <end position="24"/>
    </location>
</feature>
<feature type="transmembrane region" description="Helical" evidence="6">
    <location>
        <begin position="449"/>
        <end position="473"/>
    </location>
</feature>
<dbReference type="AlphaFoldDB" id="A0A1G6RXH5"/>
<evidence type="ECO:0000256" key="1">
    <source>
        <dbReference type="ARBA" id="ARBA00004651"/>
    </source>
</evidence>
<proteinExistence type="predicted"/>
<feature type="transmembrane region" description="Helical" evidence="6">
    <location>
        <begin position="30"/>
        <end position="52"/>
    </location>
</feature>
<dbReference type="Pfam" id="PF03772">
    <property type="entry name" value="Competence"/>
    <property type="match status" value="1"/>
</dbReference>
<feature type="transmembrane region" description="Helical" evidence="6">
    <location>
        <begin position="261"/>
        <end position="281"/>
    </location>
</feature>
<name>A0A1G6RXH5_9MICO</name>
<keyword evidence="9" id="KW-1185">Reference proteome</keyword>
<feature type="transmembrane region" description="Helical" evidence="6">
    <location>
        <begin position="485"/>
        <end position="507"/>
    </location>
</feature>
<keyword evidence="3 6" id="KW-0812">Transmembrane</keyword>
<evidence type="ECO:0000313" key="8">
    <source>
        <dbReference type="EMBL" id="SDD09084.1"/>
    </source>
</evidence>
<feature type="transmembrane region" description="Helical" evidence="6">
    <location>
        <begin position="419"/>
        <end position="443"/>
    </location>
</feature>
<dbReference type="PANTHER" id="PTHR30619">
    <property type="entry name" value="DNA INTERNALIZATION/COMPETENCE PROTEIN COMEC/REC2"/>
    <property type="match status" value="1"/>
</dbReference>
<dbReference type="Pfam" id="PF00753">
    <property type="entry name" value="Lactamase_B"/>
    <property type="match status" value="1"/>
</dbReference>
<protein>
    <submittedName>
        <fullName evidence="8">Competence protein ComEC</fullName>
    </submittedName>
</protein>
<feature type="domain" description="Metallo-beta-lactamase" evidence="7">
    <location>
        <begin position="602"/>
        <end position="791"/>
    </location>
</feature>
<dbReference type="SMART" id="SM00849">
    <property type="entry name" value="Lactamase_B"/>
    <property type="match status" value="1"/>
</dbReference>
<dbReference type="InterPro" id="IPR004477">
    <property type="entry name" value="ComEC_N"/>
</dbReference>
<feature type="transmembrane region" description="Helical" evidence="6">
    <location>
        <begin position="319"/>
        <end position="347"/>
    </location>
</feature>
<dbReference type="Proteomes" id="UP000199039">
    <property type="component" value="Unassembled WGS sequence"/>
</dbReference>